<dbReference type="OrthoDB" id="2688364at2759"/>
<dbReference type="InterPro" id="IPR001810">
    <property type="entry name" value="F-box_dom"/>
</dbReference>
<dbReference type="CDD" id="cd09917">
    <property type="entry name" value="F-box_SF"/>
    <property type="match status" value="1"/>
</dbReference>
<dbReference type="SUPFAM" id="SSF81383">
    <property type="entry name" value="F-box domain"/>
    <property type="match status" value="1"/>
</dbReference>
<evidence type="ECO:0000313" key="2">
    <source>
        <dbReference type="EMBL" id="KAF5338976.1"/>
    </source>
</evidence>
<evidence type="ECO:0000313" key="3">
    <source>
        <dbReference type="Proteomes" id="UP000541558"/>
    </source>
</evidence>
<dbReference type="EMBL" id="JAACJK010000010">
    <property type="protein sequence ID" value="KAF5338976.1"/>
    <property type="molecule type" value="Genomic_DNA"/>
</dbReference>
<dbReference type="SMART" id="SM00256">
    <property type="entry name" value="FBOX"/>
    <property type="match status" value="1"/>
</dbReference>
<dbReference type="Proteomes" id="UP000541558">
    <property type="component" value="Unassembled WGS sequence"/>
</dbReference>
<feature type="domain" description="F-box" evidence="1">
    <location>
        <begin position="4"/>
        <end position="50"/>
    </location>
</feature>
<gene>
    <name evidence="2" type="ORF">D9611_008800</name>
</gene>
<dbReference type="AlphaFoldDB" id="A0A8H5CC52"/>
<name>A0A8H5CC52_9AGAR</name>
<reference evidence="2 3" key="1">
    <citation type="journal article" date="2020" name="ISME J.">
        <title>Uncovering the hidden diversity of litter-decomposition mechanisms in mushroom-forming fungi.</title>
        <authorList>
            <person name="Floudas D."/>
            <person name="Bentzer J."/>
            <person name="Ahren D."/>
            <person name="Johansson T."/>
            <person name="Persson P."/>
            <person name="Tunlid A."/>
        </authorList>
    </citation>
    <scope>NUCLEOTIDE SEQUENCE [LARGE SCALE GENOMIC DNA]</scope>
    <source>
        <strain evidence="2 3">CBS 175.51</strain>
    </source>
</reference>
<sequence>MALQDDESLLPPDLWFEVATLVEPRDVLTMKLVCKTLHQIFASRKLWVYVLLSVCHQHSLFLPSYPIGDMALDELQRAALGPYRWARLIRRKGKRSVQRNASIRVLKPLKKSAHVLESADHLQFLVPGGRFLLTARWKSLFLWDLGAVGRPSLSRYPTLIVHKSFRQEGFALQELTVIPLNKTTLRIAVSLVGKEEMLIFKVYDISPGTQEAKLKRVGSLTVQTKSQEGTNRIICQDLMIHGNRLHASLTSPSSSFIWDFSTDRYTLGPRQMGDSLSASPPKVFTGTSVIEFGRDGILVWVIPFSDIHTAKVIQGVPVNLLATSFEYTGYKHEVPYPTWRALPTLMTTVHPPSPWHHGSVFPITFNIIRERLAQTGRSNDSATCHRYQLDVKADLQDPFNALKIDVTFKVLGKFYLPSGWSYTPQVSAAPVAGLDGCYSGMTLMKMFLPRMMVGGDSEEVIYSMSSLSSRRGTPRIWAKVTPLLRSSPKSQTMTQLVCSATGRIVYTVQESDPAVRETRVSDYLSPWLK</sequence>
<dbReference type="PROSITE" id="PS50181">
    <property type="entry name" value="FBOX"/>
    <property type="match status" value="1"/>
</dbReference>
<accession>A0A8H5CC52</accession>
<evidence type="ECO:0000259" key="1">
    <source>
        <dbReference type="PROSITE" id="PS50181"/>
    </source>
</evidence>
<protein>
    <recommendedName>
        <fullName evidence="1">F-box domain-containing protein</fullName>
    </recommendedName>
</protein>
<keyword evidence="3" id="KW-1185">Reference proteome</keyword>
<proteinExistence type="predicted"/>
<dbReference type="Pfam" id="PF00646">
    <property type="entry name" value="F-box"/>
    <property type="match status" value="1"/>
</dbReference>
<comment type="caution">
    <text evidence="2">The sequence shown here is derived from an EMBL/GenBank/DDBJ whole genome shotgun (WGS) entry which is preliminary data.</text>
</comment>
<dbReference type="InterPro" id="IPR036047">
    <property type="entry name" value="F-box-like_dom_sf"/>
</dbReference>
<organism evidence="2 3">
    <name type="scientific">Ephemerocybe angulata</name>
    <dbReference type="NCBI Taxonomy" id="980116"/>
    <lineage>
        <taxon>Eukaryota</taxon>
        <taxon>Fungi</taxon>
        <taxon>Dikarya</taxon>
        <taxon>Basidiomycota</taxon>
        <taxon>Agaricomycotina</taxon>
        <taxon>Agaricomycetes</taxon>
        <taxon>Agaricomycetidae</taxon>
        <taxon>Agaricales</taxon>
        <taxon>Agaricineae</taxon>
        <taxon>Psathyrellaceae</taxon>
        <taxon>Ephemerocybe</taxon>
    </lineage>
</organism>